<organism evidence="1 2">
    <name type="scientific">Merluccius polli</name>
    <name type="common">Benguela hake</name>
    <name type="synonym">Merluccius cadenati</name>
    <dbReference type="NCBI Taxonomy" id="89951"/>
    <lineage>
        <taxon>Eukaryota</taxon>
        <taxon>Metazoa</taxon>
        <taxon>Chordata</taxon>
        <taxon>Craniata</taxon>
        <taxon>Vertebrata</taxon>
        <taxon>Euteleostomi</taxon>
        <taxon>Actinopterygii</taxon>
        <taxon>Neopterygii</taxon>
        <taxon>Teleostei</taxon>
        <taxon>Neoteleostei</taxon>
        <taxon>Acanthomorphata</taxon>
        <taxon>Zeiogadaria</taxon>
        <taxon>Gadariae</taxon>
        <taxon>Gadiformes</taxon>
        <taxon>Gadoidei</taxon>
        <taxon>Merlucciidae</taxon>
        <taxon>Merluccius</taxon>
    </lineage>
</organism>
<evidence type="ECO:0000313" key="1">
    <source>
        <dbReference type="EMBL" id="KAK0132438.1"/>
    </source>
</evidence>
<dbReference type="Proteomes" id="UP001174136">
    <property type="component" value="Unassembled WGS sequence"/>
</dbReference>
<evidence type="ECO:0000313" key="2">
    <source>
        <dbReference type="Proteomes" id="UP001174136"/>
    </source>
</evidence>
<dbReference type="AlphaFoldDB" id="A0AA47NPA3"/>
<reference evidence="1" key="1">
    <citation type="journal article" date="2023" name="Front. Mar. Sci.">
        <title>A new Merluccius polli reference genome to investigate the effects of global change in West African waters.</title>
        <authorList>
            <person name="Mateo J.L."/>
            <person name="Blanco-Fernandez C."/>
            <person name="Garcia-Vazquez E."/>
            <person name="Machado-Schiaffino G."/>
        </authorList>
    </citation>
    <scope>NUCLEOTIDE SEQUENCE</scope>
    <source>
        <strain evidence="1">C29</strain>
        <tissue evidence="1">Fin</tissue>
    </source>
</reference>
<sequence>MMQISLAILNVSIVTIDRVLRRNEMRMKQLYNVPFERNSERVKETRHQYVQVKLECAFYAYSTVQHLYTGARGQGTTIYIDEAGFNLAKGRRHGRNRIGQRAMIDVPGQRGGNVK</sequence>
<protein>
    <submittedName>
        <fullName evidence="1">Uncharacterized protein</fullName>
    </submittedName>
</protein>
<keyword evidence="2" id="KW-1185">Reference proteome</keyword>
<accession>A0AA47NPA3</accession>
<proteinExistence type="predicted"/>
<name>A0AA47NPA3_MERPO</name>
<comment type="caution">
    <text evidence="1">The sequence shown here is derived from an EMBL/GenBank/DDBJ whole genome shotgun (WGS) entry which is preliminary data.</text>
</comment>
<dbReference type="EMBL" id="JAOPHQ010006263">
    <property type="protein sequence ID" value="KAK0132438.1"/>
    <property type="molecule type" value="Genomic_DNA"/>
</dbReference>
<gene>
    <name evidence="1" type="ORF">N1851_032666</name>
</gene>